<dbReference type="PROSITE" id="PS51194">
    <property type="entry name" value="HELICASE_CTER"/>
    <property type="match status" value="1"/>
</dbReference>
<evidence type="ECO:0000256" key="1">
    <source>
        <dbReference type="ARBA" id="ARBA00022741"/>
    </source>
</evidence>
<evidence type="ECO:0000259" key="5">
    <source>
        <dbReference type="PROSITE" id="PS51192"/>
    </source>
</evidence>
<evidence type="ECO:0000256" key="2">
    <source>
        <dbReference type="ARBA" id="ARBA00022801"/>
    </source>
</evidence>
<dbReference type="PANTHER" id="PTHR18934">
    <property type="entry name" value="ATP-DEPENDENT RNA HELICASE"/>
    <property type="match status" value="1"/>
</dbReference>
<dbReference type="InterPro" id="IPR024590">
    <property type="entry name" value="HrpA_C"/>
</dbReference>
<organism evidence="7 8">
    <name type="scientific">Candidatus Methylumidiphilus alinenensis</name>
    <dbReference type="NCBI Taxonomy" id="2202197"/>
    <lineage>
        <taxon>Bacteria</taxon>
        <taxon>Pseudomonadati</taxon>
        <taxon>Pseudomonadota</taxon>
        <taxon>Gammaproteobacteria</taxon>
        <taxon>Methylococcales</taxon>
        <taxon>Candidatus Methylumidiphilus</taxon>
    </lineage>
</organism>
<dbReference type="NCBIfam" id="NF008348">
    <property type="entry name" value="PRK11131.1"/>
    <property type="match status" value="1"/>
</dbReference>
<dbReference type="InterPro" id="IPR011709">
    <property type="entry name" value="DEAD-box_helicase_OB_fold"/>
</dbReference>
<dbReference type="Gene3D" id="1.20.120.1080">
    <property type="match status" value="1"/>
</dbReference>
<reference evidence="7 8" key="1">
    <citation type="journal article" date="2018" name="Aquat. Microb. Ecol.">
        <title>Gammaproteobacterial methanotrophs dominate.</title>
        <authorList>
            <person name="Rissanen A.J."/>
            <person name="Saarenheimo J."/>
            <person name="Tiirola M."/>
            <person name="Peura S."/>
            <person name="Aalto S.L."/>
            <person name="Karvinen A."/>
            <person name="Nykanen H."/>
        </authorList>
    </citation>
    <scope>NUCLEOTIDE SEQUENCE [LARGE SCALE GENOMIC DNA]</scope>
    <source>
        <strain evidence="7">AMbin10</strain>
    </source>
</reference>
<dbReference type="CDD" id="cd18791">
    <property type="entry name" value="SF2_C_RHA"/>
    <property type="match status" value="1"/>
</dbReference>
<dbReference type="InterPro" id="IPR001650">
    <property type="entry name" value="Helicase_C-like"/>
</dbReference>
<dbReference type="FunFam" id="1.20.120.1080:FF:000005">
    <property type="entry name" value="ATP-dependent helicase HrpA"/>
    <property type="match status" value="1"/>
</dbReference>
<dbReference type="FunFam" id="3.40.50.300:FF:000575">
    <property type="entry name" value="ATP-dependent helicase hrpA"/>
    <property type="match status" value="1"/>
</dbReference>
<dbReference type="SUPFAM" id="SSF52540">
    <property type="entry name" value="P-loop containing nucleoside triphosphate hydrolases"/>
    <property type="match status" value="1"/>
</dbReference>
<dbReference type="InterPro" id="IPR007502">
    <property type="entry name" value="Helicase-assoc_dom"/>
</dbReference>
<dbReference type="GO" id="GO:0005524">
    <property type="term" value="F:ATP binding"/>
    <property type="evidence" value="ECO:0007669"/>
    <property type="project" value="UniProtKB-KW"/>
</dbReference>
<accession>A0A2W4R1D2</accession>
<dbReference type="GO" id="GO:0003724">
    <property type="term" value="F:RNA helicase activity"/>
    <property type="evidence" value="ECO:0007669"/>
    <property type="project" value="InterPro"/>
</dbReference>
<dbReference type="GO" id="GO:0003723">
    <property type="term" value="F:RNA binding"/>
    <property type="evidence" value="ECO:0007669"/>
    <property type="project" value="TreeGrafter"/>
</dbReference>
<comment type="caution">
    <text evidence="7">The sequence shown here is derived from an EMBL/GenBank/DDBJ whole genome shotgun (WGS) entry which is preliminary data.</text>
</comment>
<evidence type="ECO:0000313" key="7">
    <source>
        <dbReference type="EMBL" id="PZN78061.1"/>
    </source>
</evidence>
<dbReference type="Proteomes" id="UP000249396">
    <property type="component" value="Unassembled WGS sequence"/>
</dbReference>
<dbReference type="Gene3D" id="3.40.50.300">
    <property type="entry name" value="P-loop containing nucleotide triphosphate hydrolases"/>
    <property type="match status" value="2"/>
</dbReference>
<dbReference type="Pfam" id="PF21010">
    <property type="entry name" value="HA2_C"/>
    <property type="match status" value="1"/>
</dbReference>
<dbReference type="PROSITE" id="PS51192">
    <property type="entry name" value="HELICASE_ATP_BIND_1"/>
    <property type="match status" value="1"/>
</dbReference>
<dbReference type="Pfam" id="PF00270">
    <property type="entry name" value="DEAD"/>
    <property type="match status" value="1"/>
</dbReference>
<keyword evidence="2" id="KW-0378">Hydrolase</keyword>
<dbReference type="InterPro" id="IPR011545">
    <property type="entry name" value="DEAD/DEAH_box_helicase_dom"/>
</dbReference>
<name>A0A2W4R1D2_9GAMM</name>
<dbReference type="Pfam" id="PF07717">
    <property type="entry name" value="OB_NTP_bind"/>
    <property type="match status" value="1"/>
</dbReference>
<dbReference type="SMART" id="SM00490">
    <property type="entry name" value="HELICc"/>
    <property type="match status" value="1"/>
</dbReference>
<dbReference type="EMBL" id="QJPH01000325">
    <property type="protein sequence ID" value="PZN78061.1"/>
    <property type="molecule type" value="Genomic_DNA"/>
</dbReference>
<dbReference type="SMART" id="SM00487">
    <property type="entry name" value="DEXDc"/>
    <property type="match status" value="1"/>
</dbReference>
<gene>
    <name evidence="7" type="primary">hrpA</name>
    <name evidence="7" type="ORF">DM484_13600</name>
</gene>
<keyword evidence="3 7" id="KW-0347">Helicase</keyword>
<dbReference type="CDD" id="cd17989">
    <property type="entry name" value="DEXHc_HrpA"/>
    <property type="match status" value="1"/>
</dbReference>
<evidence type="ECO:0000256" key="4">
    <source>
        <dbReference type="ARBA" id="ARBA00022840"/>
    </source>
</evidence>
<sequence length="1298" mass="148364">MTADFKPLETQIPLSLRKDQHRFRRTLDKLKADQKAGRDIAKPLDDLQTRLAESVNARKARANSIPELEYPGDLPVSERRGDILKAILENQVVIVCGETGSGKTTQLPKICLEAGRGVAGYIGHTQPRRIAARSVANRIAEELKQPLGKAVGFKIRFSDHTSTESLIKLMTDGILLAETQNDRFLDQYDTLIIDEAHERSLNIDFLLGYMKWLLPRRPDFKLIVTSATIDPERFSRHFNDAPIINVSGRTYPVEIRYRPVLVEEDDNEDETSNELQRGILAAVDELHRESTGDILVFLIGERDIRETAESLRKHHPVDCEILPLYSRLSNAEQEQIFKPHKKRRIVLSTNVAETSLTVPGIRSVIDAGHARISRYSHRSKLQRLPIENISQASANQRAGRCGRVGPGVCIRLYSEADFLHRPEFTEPEILRTNLAAVILQMKALGLGDLADFPFLEPPDERMIRDGLRTLQEINAIDDKRNLTETGKKLYKLPVDPRLARILLAASDENSLTEVAIIVSALSLQDPRDRPSDKAQAADQKHARFKDENSDFMSYLKIWADFQEQKKHLSNSKLRQYCHTNFLSYLRMREWEDIHQQILQVAKGELALRFNMAPSGYGEIHKPLLTGLLSNVSFKQEGSEYLGARGLKCQIWPGSSLFKPRPKWIMSAEQVETTKVFARTVAKIEPEWVEKCGAHLVKRTYHDPHWEKKAARAGILEKVTLFSLTITNGRRVPLENVDQKMAREIFIRSALVEMEYDSKAPFFLHNRELLAEADYLQQKGRRVDLVADEEWIYQFYDERIPAEVVSGVSFEVWRKKAEKANPNLLRMTREDITRKEEEGLDNRNFPDEIKIGAIRIRLEYRFEPGHEDDGVSAIIPLHLLNQLPAEPFAWLVPGLLREKVVAMIKNLPKQTRKHFVPAPDYADKVVPQLDFGHGKFTEQISAALRRIEGFTIPEKDWSEDGIPLHLRMNFALVDEANVVVARARNLNELKQRHESAAVENFEGLAQEELSITGKKEWEFGDLQDQFQSGQIHGFPALVDEGETVGLRVFDTKDKAAAAQERGLVRLFRLAMVQSLKYLRKNLSISPASELAYRLLPKHPFLYPEFQASRDLREDVLDRIMAALYLDGHPDIRTKAAFELRLEQGKSEMVPIGNDNAKLSDEILTLCAEVSKKLKVRTDPASVDMRGQLDLLVYSGFISTTPYPILKQIPRYLKAMLYRLDKSALDTNRDAKLLAELSPFWKKYWDRVKLGKDKTTPERDDFRWMLEEFRISLFAQPLKTLYPVSAKRLDEAWGKKLKGL</sequence>
<dbReference type="InterPro" id="IPR027417">
    <property type="entry name" value="P-loop_NTPase"/>
</dbReference>
<proteinExistence type="predicted"/>
<keyword evidence="1" id="KW-0547">Nucleotide-binding</keyword>
<feature type="domain" description="Helicase C-terminal" evidence="6">
    <location>
        <begin position="274"/>
        <end position="445"/>
    </location>
</feature>
<evidence type="ECO:0000259" key="6">
    <source>
        <dbReference type="PROSITE" id="PS51194"/>
    </source>
</evidence>
<dbReference type="Pfam" id="PF00271">
    <property type="entry name" value="Helicase_C"/>
    <property type="match status" value="1"/>
</dbReference>
<dbReference type="Pfam" id="PF11898">
    <property type="entry name" value="DUF3418"/>
    <property type="match status" value="1"/>
</dbReference>
<dbReference type="SMART" id="SM00847">
    <property type="entry name" value="HA2"/>
    <property type="match status" value="1"/>
</dbReference>
<dbReference type="InterPro" id="IPR014001">
    <property type="entry name" value="Helicase_ATP-bd"/>
</dbReference>
<evidence type="ECO:0000313" key="8">
    <source>
        <dbReference type="Proteomes" id="UP000249396"/>
    </source>
</evidence>
<dbReference type="GO" id="GO:0016787">
    <property type="term" value="F:hydrolase activity"/>
    <property type="evidence" value="ECO:0007669"/>
    <property type="project" value="UniProtKB-KW"/>
</dbReference>
<dbReference type="InterPro" id="IPR003593">
    <property type="entry name" value="AAA+_ATPase"/>
</dbReference>
<evidence type="ECO:0000256" key="3">
    <source>
        <dbReference type="ARBA" id="ARBA00022806"/>
    </source>
</evidence>
<dbReference type="PANTHER" id="PTHR18934:SF99">
    <property type="entry name" value="ATP-DEPENDENT RNA HELICASE DHX37-RELATED"/>
    <property type="match status" value="1"/>
</dbReference>
<dbReference type="SMART" id="SM00382">
    <property type="entry name" value="AAA"/>
    <property type="match status" value="1"/>
</dbReference>
<protein>
    <submittedName>
        <fullName evidence="7">ATP-dependent RNA helicase HrpA</fullName>
    </submittedName>
</protein>
<dbReference type="InterPro" id="IPR010222">
    <property type="entry name" value="RNA_helicase_HrpA"/>
</dbReference>
<keyword evidence="4" id="KW-0067">ATP-binding</keyword>
<dbReference type="NCBIfam" id="TIGR01967">
    <property type="entry name" value="DEAH_box_HrpA"/>
    <property type="match status" value="1"/>
</dbReference>
<feature type="domain" description="Helicase ATP-binding" evidence="5">
    <location>
        <begin position="84"/>
        <end position="247"/>
    </location>
</feature>